<dbReference type="InterPro" id="IPR023210">
    <property type="entry name" value="NADP_OxRdtase_dom"/>
</dbReference>
<protein>
    <recommendedName>
        <fullName evidence="1">NADP-dependent oxidoreductase domain-containing protein</fullName>
    </recommendedName>
</protein>
<accession>A0A2Z6NBM2</accession>
<dbReference type="SUPFAM" id="SSF51430">
    <property type="entry name" value="NAD(P)-linked oxidoreductase"/>
    <property type="match status" value="1"/>
</dbReference>
<dbReference type="EMBL" id="DF973524">
    <property type="protein sequence ID" value="GAU33425.1"/>
    <property type="molecule type" value="Genomic_DNA"/>
</dbReference>
<dbReference type="Proteomes" id="UP000242715">
    <property type="component" value="Unassembled WGS sequence"/>
</dbReference>
<evidence type="ECO:0000313" key="3">
    <source>
        <dbReference type="Proteomes" id="UP000242715"/>
    </source>
</evidence>
<dbReference type="Gene3D" id="3.20.20.100">
    <property type="entry name" value="NADP-dependent oxidoreductase domain"/>
    <property type="match status" value="1"/>
</dbReference>
<dbReference type="AlphaFoldDB" id="A0A2Z6NBM2"/>
<name>A0A2Z6NBM2_TRISU</name>
<keyword evidence="3" id="KW-1185">Reference proteome</keyword>
<evidence type="ECO:0000313" key="2">
    <source>
        <dbReference type="EMBL" id="GAU33425.1"/>
    </source>
</evidence>
<feature type="domain" description="NADP-dependent oxidoreductase" evidence="1">
    <location>
        <begin position="2"/>
        <end position="104"/>
    </location>
</feature>
<dbReference type="InterPro" id="IPR020471">
    <property type="entry name" value="AKR"/>
</dbReference>
<evidence type="ECO:0000259" key="1">
    <source>
        <dbReference type="Pfam" id="PF00248"/>
    </source>
</evidence>
<dbReference type="PANTHER" id="PTHR11732">
    <property type="entry name" value="ALDO/KETO REDUCTASE"/>
    <property type="match status" value="1"/>
</dbReference>
<dbReference type="Pfam" id="PF00248">
    <property type="entry name" value="Aldo_ket_red"/>
    <property type="match status" value="1"/>
</dbReference>
<gene>
    <name evidence="2" type="ORF">TSUD_21180</name>
</gene>
<dbReference type="OrthoDB" id="416253at2759"/>
<sequence length="124" mass="14406">MNPVWHQKKLKEYCEAKDIIITAFSPLGAKGTLWGNNEVMDSEILEEIAKKHSKTVAQVCLRWLLEQGVTMAVKSFDKERMKQNLEIFDWSLTKDDHERIDKIKQSRVNNGPVVFIPNFWDGET</sequence>
<proteinExistence type="predicted"/>
<organism evidence="2 3">
    <name type="scientific">Trifolium subterraneum</name>
    <name type="common">Subterranean clover</name>
    <dbReference type="NCBI Taxonomy" id="3900"/>
    <lineage>
        <taxon>Eukaryota</taxon>
        <taxon>Viridiplantae</taxon>
        <taxon>Streptophyta</taxon>
        <taxon>Embryophyta</taxon>
        <taxon>Tracheophyta</taxon>
        <taxon>Spermatophyta</taxon>
        <taxon>Magnoliopsida</taxon>
        <taxon>eudicotyledons</taxon>
        <taxon>Gunneridae</taxon>
        <taxon>Pentapetalae</taxon>
        <taxon>rosids</taxon>
        <taxon>fabids</taxon>
        <taxon>Fabales</taxon>
        <taxon>Fabaceae</taxon>
        <taxon>Papilionoideae</taxon>
        <taxon>50 kb inversion clade</taxon>
        <taxon>NPAAA clade</taxon>
        <taxon>Hologalegina</taxon>
        <taxon>IRL clade</taxon>
        <taxon>Trifolieae</taxon>
        <taxon>Trifolium</taxon>
    </lineage>
</organism>
<dbReference type="InterPro" id="IPR036812">
    <property type="entry name" value="NAD(P)_OxRdtase_dom_sf"/>
</dbReference>
<dbReference type="GO" id="GO:0016491">
    <property type="term" value="F:oxidoreductase activity"/>
    <property type="evidence" value="ECO:0007669"/>
    <property type="project" value="InterPro"/>
</dbReference>
<reference evidence="3" key="1">
    <citation type="journal article" date="2017" name="Front. Plant Sci.">
        <title>Climate Clever Clovers: New Paradigm to Reduce the Environmental Footprint of Ruminants by Breeding Low Methanogenic Forages Utilizing Haplotype Variation.</title>
        <authorList>
            <person name="Kaur P."/>
            <person name="Appels R."/>
            <person name="Bayer P.E."/>
            <person name="Keeble-Gagnere G."/>
            <person name="Wang J."/>
            <person name="Hirakawa H."/>
            <person name="Shirasawa K."/>
            <person name="Vercoe P."/>
            <person name="Stefanova K."/>
            <person name="Durmic Z."/>
            <person name="Nichols P."/>
            <person name="Revell C."/>
            <person name="Isobe S.N."/>
            <person name="Edwards D."/>
            <person name="Erskine W."/>
        </authorList>
    </citation>
    <scope>NUCLEOTIDE SEQUENCE [LARGE SCALE GENOMIC DNA]</scope>
    <source>
        <strain evidence="3">cv. Daliak</strain>
    </source>
</reference>